<dbReference type="RefSeq" id="WP_183277817.1">
    <property type="nucleotide sequence ID" value="NZ_BLZR01000001.1"/>
</dbReference>
<dbReference type="AlphaFoldDB" id="A0A6V8SI23"/>
<keyword evidence="2" id="KW-1185">Reference proteome</keyword>
<evidence type="ECO:0000313" key="2">
    <source>
        <dbReference type="Proteomes" id="UP000580568"/>
    </source>
</evidence>
<name>A0A6V8SI23_9CLOT</name>
<comment type="caution">
    <text evidence="1">The sequence shown here is derived from an EMBL/GenBank/DDBJ whole genome shotgun (WGS) entry which is preliminary data.</text>
</comment>
<reference evidence="1 2" key="1">
    <citation type="submission" date="2020-07" db="EMBL/GenBank/DDBJ databases">
        <title>A new beta-1,3-glucan-decomposing anaerobic bacterium isolated from anoxic soil subjected to biological soil disinfestation.</title>
        <authorList>
            <person name="Ueki A."/>
            <person name="Tonouchi A."/>
        </authorList>
    </citation>
    <scope>NUCLEOTIDE SEQUENCE [LARGE SCALE GENOMIC DNA]</scope>
    <source>
        <strain evidence="1 2">TW1</strain>
    </source>
</reference>
<dbReference type="Proteomes" id="UP000580568">
    <property type="component" value="Unassembled WGS sequence"/>
</dbReference>
<organism evidence="1 2">
    <name type="scientific">Clostridium fungisolvens</name>
    <dbReference type="NCBI Taxonomy" id="1604897"/>
    <lineage>
        <taxon>Bacteria</taxon>
        <taxon>Bacillati</taxon>
        <taxon>Bacillota</taxon>
        <taxon>Clostridia</taxon>
        <taxon>Eubacteriales</taxon>
        <taxon>Clostridiaceae</taxon>
        <taxon>Clostridium</taxon>
    </lineage>
</organism>
<accession>A0A6V8SI23</accession>
<proteinExistence type="predicted"/>
<protein>
    <submittedName>
        <fullName evidence="1">Uncharacterized protein</fullName>
    </submittedName>
</protein>
<evidence type="ECO:0000313" key="1">
    <source>
        <dbReference type="EMBL" id="GFP76386.1"/>
    </source>
</evidence>
<gene>
    <name evidence="1" type="ORF">bsdtw1_02488</name>
</gene>
<dbReference type="EMBL" id="BLZR01000001">
    <property type="protein sequence ID" value="GFP76386.1"/>
    <property type="molecule type" value="Genomic_DNA"/>
</dbReference>
<sequence>MPYGKYAECPCCNKIAKGEADIEEDFGYRTMNNGKIIPQSYCRECRSAHCEAGNPKH</sequence>